<sequence>QIGAYDQQVWEKSLEQADLDVRSQPCQVGASGSPPPDPPLLPGSGQQAQEEVLHQAGPHRRGPGERIHLQQGQAGEPLDGSGPEGAGPSAALPLLLPVVGPGDLQTHLLGHPAPLLHARPRKSRGLKKSEDRNAEQKRDTQLLHANAKINVYRKMEKKPNKKDQLSVVNNVLKLATKLMKELDTPFRLLGLTVNPLIYNFTRVVILSAVSAVVSDLLGFNIRVSLPLRCVCVCVCVECV</sequence>
<reference evidence="2" key="2">
    <citation type="submission" date="2004-02" db="EMBL/GenBank/DDBJ databases">
        <authorList>
            <consortium name="Genoscope"/>
            <consortium name="Whitehead Institute Centre for Genome Research"/>
        </authorList>
    </citation>
    <scope>NUCLEOTIDE SEQUENCE</scope>
</reference>
<reference evidence="2" key="1">
    <citation type="journal article" date="2004" name="Nature">
        <title>Genome duplication in the teleost fish Tetraodon nigroviridis reveals the early vertebrate proto-karyotype.</title>
        <authorList>
            <person name="Jaillon O."/>
            <person name="Aury J.-M."/>
            <person name="Brunet F."/>
            <person name="Petit J.-L."/>
            <person name="Stange-Thomann N."/>
            <person name="Mauceli E."/>
            <person name="Bouneau L."/>
            <person name="Fischer C."/>
            <person name="Ozouf-Costaz C."/>
            <person name="Bernot A."/>
            <person name="Nicaud S."/>
            <person name="Jaffe D."/>
            <person name="Fisher S."/>
            <person name="Lutfalla G."/>
            <person name="Dossat C."/>
            <person name="Segurens B."/>
            <person name="Dasilva C."/>
            <person name="Salanoubat M."/>
            <person name="Levy M."/>
            <person name="Boudet N."/>
            <person name="Castellano S."/>
            <person name="Anthouard V."/>
            <person name="Jubin C."/>
            <person name="Castelli V."/>
            <person name="Katinka M."/>
            <person name="Vacherie B."/>
            <person name="Biemont C."/>
            <person name="Skalli Z."/>
            <person name="Cattolico L."/>
            <person name="Poulain J."/>
            <person name="De Berardinis V."/>
            <person name="Cruaud C."/>
            <person name="Duprat S."/>
            <person name="Brottier P."/>
            <person name="Coutanceau J.-P."/>
            <person name="Gouzy J."/>
            <person name="Parra G."/>
            <person name="Lardier G."/>
            <person name="Chapple C."/>
            <person name="McKernan K.J."/>
            <person name="McEwan P."/>
            <person name="Bosak S."/>
            <person name="Kellis M."/>
            <person name="Volff J.-N."/>
            <person name="Guigo R."/>
            <person name="Zody M.C."/>
            <person name="Mesirov J."/>
            <person name="Lindblad-Toh K."/>
            <person name="Birren B."/>
            <person name="Nusbaum C."/>
            <person name="Kahn D."/>
            <person name="Robinson-Rechavi M."/>
            <person name="Laudet V."/>
            <person name="Schachter V."/>
            <person name="Quetier F."/>
            <person name="Saurin W."/>
            <person name="Scarpelli C."/>
            <person name="Wincker P."/>
            <person name="Lander E.S."/>
            <person name="Weissenbach J."/>
            <person name="Roest Crollius H."/>
        </authorList>
    </citation>
    <scope>NUCLEOTIDE SEQUENCE [LARGE SCALE GENOMIC DNA]</scope>
</reference>
<dbReference type="AlphaFoldDB" id="Q4T6Q1"/>
<feature type="compositionally biased region" description="Basic and acidic residues" evidence="1">
    <location>
        <begin position="127"/>
        <end position="138"/>
    </location>
</feature>
<dbReference type="GO" id="GO:0005783">
    <property type="term" value="C:endoplasmic reticulum"/>
    <property type="evidence" value="ECO:0007669"/>
    <property type="project" value="InterPro"/>
</dbReference>
<dbReference type="OrthoDB" id="10066656at2759"/>
<dbReference type="PANTHER" id="PTHR12680">
    <property type="entry name" value="PUTATIVE HOMEODOMAIN TRANSCRIPTION FACTOR PHTF"/>
    <property type="match status" value="1"/>
</dbReference>
<evidence type="ECO:0000313" key="2">
    <source>
        <dbReference type="EMBL" id="CAF91431.1"/>
    </source>
</evidence>
<feature type="non-terminal residue" evidence="2">
    <location>
        <position position="1"/>
    </location>
</feature>
<proteinExistence type="predicted"/>
<gene>
    <name evidence="2" type="ORF">GSTENG00006195001</name>
</gene>
<accession>Q4T6Q1</accession>
<dbReference type="InterPro" id="IPR039775">
    <property type="entry name" value="PHTF1/2"/>
</dbReference>
<name>Q4T6Q1_TETNG</name>
<evidence type="ECO:0000256" key="1">
    <source>
        <dbReference type="SAM" id="MobiDB-lite"/>
    </source>
</evidence>
<protein>
    <submittedName>
        <fullName evidence="2">(spotted green pufferfish) hypothetical protein</fullName>
    </submittedName>
</protein>
<feature type="region of interest" description="Disordered" evidence="1">
    <location>
        <begin position="109"/>
        <end position="138"/>
    </location>
</feature>
<feature type="region of interest" description="Disordered" evidence="1">
    <location>
        <begin position="18"/>
        <end position="66"/>
    </location>
</feature>
<dbReference type="KEGG" id="tng:GSTEN00006195G001"/>
<organism evidence="2">
    <name type="scientific">Tetraodon nigroviridis</name>
    <name type="common">Spotted green pufferfish</name>
    <name type="synonym">Chelonodon nigroviridis</name>
    <dbReference type="NCBI Taxonomy" id="99883"/>
    <lineage>
        <taxon>Eukaryota</taxon>
        <taxon>Metazoa</taxon>
        <taxon>Chordata</taxon>
        <taxon>Craniata</taxon>
        <taxon>Vertebrata</taxon>
        <taxon>Euteleostomi</taxon>
        <taxon>Actinopterygii</taxon>
        <taxon>Neopterygii</taxon>
        <taxon>Teleostei</taxon>
        <taxon>Neoteleostei</taxon>
        <taxon>Acanthomorphata</taxon>
        <taxon>Eupercaria</taxon>
        <taxon>Tetraodontiformes</taxon>
        <taxon>Tetradontoidea</taxon>
        <taxon>Tetraodontidae</taxon>
        <taxon>Tetraodon</taxon>
    </lineage>
</organism>
<dbReference type="EMBL" id="CAAE01008673">
    <property type="protein sequence ID" value="CAF91431.1"/>
    <property type="molecule type" value="Genomic_DNA"/>
</dbReference>
<dbReference type="PANTHER" id="PTHR12680:SF8">
    <property type="entry name" value="PROTEIN PHTF1"/>
    <property type="match status" value="1"/>
</dbReference>
<comment type="caution">
    <text evidence="2">The sequence shown here is derived from an EMBL/GenBank/DDBJ whole genome shotgun (WGS) entry which is preliminary data.</text>
</comment>